<dbReference type="GO" id="GO:0006308">
    <property type="term" value="P:DNA catabolic process"/>
    <property type="evidence" value="ECO:0007669"/>
    <property type="project" value="UniProtKB-UniRule"/>
</dbReference>
<comment type="similarity">
    <text evidence="1 6">Belongs to the XseB family.</text>
</comment>
<proteinExistence type="inferred from homology"/>
<dbReference type="InterPro" id="IPR003761">
    <property type="entry name" value="Exonuc_VII_S"/>
</dbReference>
<dbReference type="OrthoDB" id="9798666at2"/>
<dbReference type="EMBL" id="FMZA01000020">
    <property type="protein sequence ID" value="SDC89002.1"/>
    <property type="molecule type" value="Genomic_DNA"/>
</dbReference>
<dbReference type="Proteomes" id="UP000199387">
    <property type="component" value="Unassembled WGS sequence"/>
</dbReference>
<keyword evidence="8" id="KW-1185">Reference proteome</keyword>
<dbReference type="NCBIfam" id="TIGR01280">
    <property type="entry name" value="xseB"/>
    <property type="match status" value="1"/>
</dbReference>
<keyword evidence="4 6" id="KW-0378">Hydrolase</keyword>
<dbReference type="NCBIfam" id="NF002140">
    <property type="entry name" value="PRK00977.1-4"/>
    <property type="match status" value="1"/>
</dbReference>
<comment type="subunit">
    <text evidence="6">Heterooligomer composed of large and small subunits.</text>
</comment>
<keyword evidence="5 6" id="KW-0269">Exonuclease</keyword>
<evidence type="ECO:0000256" key="3">
    <source>
        <dbReference type="ARBA" id="ARBA00022722"/>
    </source>
</evidence>
<comment type="subcellular location">
    <subcellularLocation>
        <location evidence="6">Cytoplasm</location>
    </subcellularLocation>
</comment>
<evidence type="ECO:0000256" key="6">
    <source>
        <dbReference type="HAMAP-Rule" id="MF_00337"/>
    </source>
</evidence>
<dbReference type="EC" id="3.1.11.6" evidence="6"/>
<protein>
    <recommendedName>
        <fullName evidence="6">Exodeoxyribonuclease 7 small subunit</fullName>
        <ecNumber evidence="6">3.1.11.6</ecNumber>
    </recommendedName>
    <alternativeName>
        <fullName evidence="6">Exodeoxyribonuclease VII small subunit</fullName>
        <shortName evidence="6">Exonuclease VII small subunit</shortName>
    </alternativeName>
</protein>
<dbReference type="GO" id="GO:0009318">
    <property type="term" value="C:exodeoxyribonuclease VII complex"/>
    <property type="evidence" value="ECO:0007669"/>
    <property type="project" value="UniProtKB-UniRule"/>
</dbReference>
<evidence type="ECO:0000256" key="1">
    <source>
        <dbReference type="ARBA" id="ARBA00009998"/>
    </source>
</evidence>
<gene>
    <name evidence="6" type="primary">xseB</name>
    <name evidence="7" type="ORF">SAMN04488112_12050</name>
</gene>
<dbReference type="Pfam" id="PF02609">
    <property type="entry name" value="Exonuc_VII_S"/>
    <property type="match status" value="1"/>
</dbReference>
<dbReference type="STRING" id="1236220.SAMN04488112_12050"/>
<evidence type="ECO:0000313" key="7">
    <source>
        <dbReference type="EMBL" id="SDC89002.1"/>
    </source>
</evidence>
<dbReference type="HAMAP" id="MF_00337">
    <property type="entry name" value="Exonuc_7_S"/>
    <property type="match status" value="1"/>
</dbReference>
<keyword evidence="2 6" id="KW-0963">Cytoplasm</keyword>
<dbReference type="Gene3D" id="1.10.287.1040">
    <property type="entry name" value="Exonuclease VII, small subunit"/>
    <property type="match status" value="1"/>
</dbReference>
<dbReference type="GO" id="GO:0005829">
    <property type="term" value="C:cytosol"/>
    <property type="evidence" value="ECO:0007669"/>
    <property type="project" value="TreeGrafter"/>
</dbReference>
<comment type="function">
    <text evidence="6">Bidirectionally degrades single-stranded DNA into large acid-insoluble oligonucleotides, which are then degraded further into small acid-soluble oligonucleotides.</text>
</comment>
<dbReference type="SUPFAM" id="SSF116842">
    <property type="entry name" value="XseB-like"/>
    <property type="match status" value="1"/>
</dbReference>
<keyword evidence="3 6" id="KW-0540">Nuclease</keyword>
<organism evidence="7 8">
    <name type="scientific">Melghirimyces thermohalophilus</name>
    <dbReference type="NCBI Taxonomy" id="1236220"/>
    <lineage>
        <taxon>Bacteria</taxon>
        <taxon>Bacillati</taxon>
        <taxon>Bacillota</taxon>
        <taxon>Bacilli</taxon>
        <taxon>Bacillales</taxon>
        <taxon>Thermoactinomycetaceae</taxon>
        <taxon>Melghirimyces</taxon>
    </lineage>
</organism>
<dbReference type="PANTHER" id="PTHR34137">
    <property type="entry name" value="EXODEOXYRIBONUCLEASE 7 SMALL SUBUNIT"/>
    <property type="match status" value="1"/>
</dbReference>
<dbReference type="NCBIfam" id="NF002139">
    <property type="entry name" value="PRK00977.1-3"/>
    <property type="match status" value="1"/>
</dbReference>
<accession>A0A1G6Q913</accession>
<sequence length="85" mass="9937">MEADKQPLQELSFEEAMERLEDVVNRLENGEVPLEESIRLFEEGMKLSRYCGAKLEKMEQQVEILARENGDWVRKPFHPDEEAGD</sequence>
<evidence type="ECO:0000256" key="5">
    <source>
        <dbReference type="ARBA" id="ARBA00022839"/>
    </source>
</evidence>
<evidence type="ECO:0000256" key="2">
    <source>
        <dbReference type="ARBA" id="ARBA00022490"/>
    </source>
</evidence>
<dbReference type="GO" id="GO:0008855">
    <property type="term" value="F:exodeoxyribonuclease VII activity"/>
    <property type="evidence" value="ECO:0007669"/>
    <property type="project" value="UniProtKB-UniRule"/>
</dbReference>
<name>A0A1G6Q913_9BACL</name>
<dbReference type="AlphaFoldDB" id="A0A1G6Q913"/>
<dbReference type="InterPro" id="IPR037004">
    <property type="entry name" value="Exonuc_VII_ssu_sf"/>
</dbReference>
<reference evidence="7 8" key="1">
    <citation type="submission" date="2016-10" db="EMBL/GenBank/DDBJ databases">
        <authorList>
            <person name="de Groot N.N."/>
        </authorList>
    </citation>
    <scope>NUCLEOTIDE SEQUENCE [LARGE SCALE GENOMIC DNA]</scope>
    <source>
        <strain evidence="7 8">DSM 45514</strain>
    </source>
</reference>
<dbReference type="RefSeq" id="WP_091572294.1">
    <property type="nucleotide sequence ID" value="NZ_FMZA01000020.1"/>
</dbReference>
<dbReference type="PANTHER" id="PTHR34137:SF1">
    <property type="entry name" value="EXODEOXYRIBONUCLEASE 7 SMALL SUBUNIT"/>
    <property type="match status" value="1"/>
</dbReference>
<comment type="catalytic activity">
    <reaction evidence="6">
        <text>Exonucleolytic cleavage in either 5'- to 3'- or 3'- to 5'-direction to yield nucleoside 5'-phosphates.</text>
        <dbReference type="EC" id="3.1.11.6"/>
    </reaction>
</comment>
<evidence type="ECO:0000313" key="8">
    <source>
        <dbReference type="Proteomes" id="UP000199387"/>
    </source>
</evidence>
<evidence type="ECO:0000256" key="4">
    <source>
        <dbReference type="ARBA" id="ARBA00022801"/>
    </source>
</evidence>